<dbReference type="Proteomes" id="UP001501251">
    <property type="component" value="Unassembled WGS sequence"/>
</dbReference>
<keyword evidence="4" id="KW-1185">Reference proteome</keyword>
<evidence type="ECO:0000313" key="3">
    <source>
        <dbReference type="EMBL" id="GAA4198465.1"/>
    </source>
</evidence>
<feature type="domain" description="HTH cro/C1-type" evidence="2">
    <location>
        <begin position="34"/>
        <end position="89"/>
    </location>
</feature>
<dbReference type="Gene3D" id="1.10.260.40">
    <property type="entry name" value="lambda repressor-like DNA-binding domains"/>
    <property type="match status" value="1"/>
</dbReference>
<dbReference type="SUPFAM" id="SSF47413">
    <property type="entry name" value="lambda repressor-like DNA-binding domains"/>
    <property type="match status" value="1"/>
</dbReference>
<sequence>MRIVRAMSEHVDGQNPDHRQAGPTVIRMLVGAQLRRLRENGHITREEAGEAIRASHSKISRLELGRTGFKQRDVADLLTLYGVVDDDERAPLLALAAQANRPGWWHAYADVVPSWFDAYLGLEQAASLIRGYEVQFVPELLQTEDYARALIRPACAGAPEFEIERRVALRMERRRLLTGREPATLWFVIDEAVLHRPIGGLKVLRDQIRHLAEVAELGHVTLQIMPFSAGAAAAATGSATILRFPEGELPDVVYLEQLTGALYLDKLADVERYWHVMNRLGIEAEQPAATTALLHRVLKEI</sequence>
<protein>
    <submittedName>
        <fullName evidence="3">Helix-turn-helix transcriptional regulator</fullName>
    </submittedName>
</protein>
<evidence type="ECO:0000313" key="4">
    <source>
        <dbReference type="Proteomes" id="UP001501251"/>
    </source>
</evidence>
<dbReference type="InterPro" id="IPR043917">
    <property type="entry name" value="DUF5753"/>
</dbReference>
<feature type="region of interest" description="Disordered" evidence="1">
    <location>
        <begin position="1"/>
        <end position="21"/>
    </location>
</feature>
<dbReference type="EMBL" id="BAABAQ010000009">
    <property type="protein sequence ID" value="GAA4198465.1"/>
    <property type="molecule type" value="Genomic_DNA"/>
</dbReference>
<dbReference type="PROSITE" id="PS50943">
    <property type="entry name" value="HTH_CROC1"/>
    <property type="match status" value="1"/>
</dbReference>
<comment type="caution">
    <text evidence="3">The sequence shown here is derived from an EMBL/GenBank/DDBJ whole genome shotgun (WGS) entry which is preliminary data.</text>
</comment>
<name>A0ABP8B5D2_9ACTN</name>
<dbReference type="InterPro" id="IPR001387">
    <property type="entry name" value="Cro/C1-type_HTH"/>
</dbReference>
<organism evidence="3 4">
    <name type="scientific">Streptosporangium oxazolinicum</name>
    <dbReference type="NCBI Taxonomy" id="909287"/>
    <lineage>
        <taxon>Bacteria</taxon>
        <taxon>Bacillati</taxon>
        <taxon>Actinomycetota</taxon>
        <taxon>Actinomycetes</taxon>
        <taxon>Streptosporangiales</taxon>
        <taxon>Streptosporangiaceae</taxon>
        <taxon>Streptosporangium</taxon>
    </lineage>
</organism>
<accession>A0ABP8B5D2</accession>
<dbReference type="InterPro" id="IPR010982">
    <property type="entry name" value="Lambda_DNA-bd_dom_sf"/>
</dbReference>
<proteinExistence type="predicted"/>
<dbReference type="Pfam" id="PF19054">
    <property type="entry name" value="DUF5753"/>
    <property type="match status" value="1"/>
</dbReference>
<dbReference type="Pfam" id="PF13560">
    <property type="entry name" value="HTH_31"/>
    <property type="match status" value="1"/>
</dbReference>
<gene>
    <name evidence="3" type="ORF">GCM10022252_48940</name>
</gene>
<dbReference type="CDD" id="cd00093">
    <property type="entry name" value="HTH_XRE"/>
    <property type="match status" value="1"/>
</dbReference>
<feature type="compositionally biased region" description="Basic and acidic residues" evidence="1">
    <location>
        <begin position="7"/>
        <end position="20"/>
    </location>
</feature>
<evidence type="ECO:0000256" key="1">
    <source>
        <dbReference type="SAM" id="MobiDB-lite"/>
    </source>
</evidence>
<evidence type="ECO:0000259" key="2">
    <source>
        <dbReference type="PROSITE" id="PS50943"/>
    </source>
</evidence>
<dbReference type="SMART" id="SM00530">
    <property type="entry name" value="HTH_XRE"/>
    <property type="match status" value="1"/>
</dbReference>
<reference evidence="4" key="1">
    <citation type="journal article" date="2019" name="Int. J. Syst. Evol. Microbiol.">
        <title>The Global Catalogue of Microorganisms (GCM) 10K type strain sequencing project: providing services to taxonomists for standard genome sequencing and annotation.</title>
        <authorList>
            <consortium name="The Broad Institute Genomics Platform"/>
            <consortium name="The Broad Institute Genome Sequencing Center for Infectious Disease"/>
            <person name="Wu L."/>
            <person name="Ma J."/>
        </authorList>
    </citation>
    <scope>NUCLEOTIDE SEQUENCE [LARGE SCALE GENOMIC DNA]</scope>
    <source>
        <strain evidence="4">JCM 17388</strain>
    </source>
</reference>